<gene>
    <name evidence="1" type="ORF">E4188_22230</name>
</gene>
<accession>A0ABX6NXU9</accession>
<evidence type="ECO:0000313" key="1">
    <source>
        <dbReference type="EMBL" id="QJT41220.1"/>
    </source>
</evidence>
<evidence type="ECO:0000313" key="2">
    <source>
        <dbReference type="Proteomes" id="UP000502657"/>
    </source>
</evidence>
<dbReference type="Proteomes" id="UP000502657">
    <property type="component" value="Plasmid pAeme5"/>
</dbReference>
<dbReference type="RefSeq" id="WP_171270058.1">
    <property type="nucleotide sequence ID" value="NZ_CP038446.1"/>
</dbReference>
<dbReference type="EMBL" id="CP038449">
    <property type="protein sequence ID" value="QJT41220.1"/>
    <property type="molecule type" value="Genomic_DNA"/>
</dbReference>
<keyword evidence="2" id="KW-1185">Reference proteome</keyword>
<geneLocation type="plasmid" evidence="2">
    <name>paeme5</name>
</geneLocation>
<evidence type="ECO:0008006" key="3">
    <source>
        <dbReference type="Google" id="ProtNLM"/>
    </source>
</evidence>
<organism evidence="1 2">
    <name type="scientific">Aeromonas media</name>
    <dbReference type="NCBI Taxonomy" id="651"/>
    <lineage>
        <taxon>Bacteria</taxon>
        <taxon>Pseudomonadati</taxon>
        <taxon>Pseudomonadota</taxon>
        <taxon>Gammaproteobacteria</taxon>
        <taxon>Aeromonadales</taxon>
        <taxon>Aeromonadaceae</taxon>
        <taxon>Aeromonas</taxon>
    </lineage>
</organism>
<proteinExistence type="predicted"/>
<name>A0ABX6NXU9_AERME</name>
<keyword evidence="1" id="KW-0614">Plasmid</keyword>
<protein>
    <recommendedName>
        <fullName evidence="3">Ead/Ea22-like family protein</fullName>
    </recommendedName>
</protein>
<reference evidence="1 2" key="1">
    <citation type="submission" date="2019-03" db="EMBL/GenBank/DDBJ databases">
        <title>Novel transposon Tn6433 accelerates the dissemination of tet(E) in Aeromonas from aerobic biofilm under oxytetracycline stress.</title>
        <authorList>
            <person name="Shi Y."/>
            <person name="Tian Z."/>
            <person name="Zhang Y."/>
            <person name="Zhang H."/>
            <person name="Yang M."/>
        </authorList>
    </citation>
    <scope>NUCLEOTIDE SEQUENCE [LARGE SCALE GENOMIC DNA]</scope>
    <source>
        <strain evidence="1 2">R50-22</strain>
        <plasmid evidence="2">paeme5</plasmid>
    </source>
</reference>
<sequence length="82" mass="8890">MSIDLEKLLELAKDASRGNWKADRSSQAGVSVGNVQIATTALHVDSEFIAAANPAVVIELVKMLKSYMPDPVKGDQTDRHHC</sequence>